<gene>
    <name evidence="2" type="ORF">PCOR1329_LOCUS61573</name>
</gene>
<feature type="region of interest" description="Disordered" evidence="1">
    <location>
        <begin position="656"/>
        <end position="695"/>
    </location>
</feature>
<feature type="region of interest" description="Disordered" evidence="1">
    <location>
        <begin position="347"/>
        <end position="376"/>
    </location>
</feature>
<evidence type="ECO:0000313" key="2">
    <source>
        <dbReference type="EMBL" id="CAK0877538.1"/>
    </source>
</evidence>
<proteinExistence type="predicted"/>
<dbReference type="Proteomes" id="UP001189429">
    <property type="component" value="Unassembled WGS sequence"/>
</dbReference>
<evidence type="ECO:0000313" key="3">
    <source>
        <dbReference type="Proteomes" id="UP001189429"/>
    </source>
</evidence>
<comment type="caution">
    <text evidence="2">The sequence shown here is derived from an EMBL/GenBank/DDBJ whole genome shotgun (WGS) entry which is preliminary data.</text>
</comment>
<protein>
    <recommendedName>
        <fullName evidence="4">RanBP2-type domain-containing protein</fullName>
    </recommendedName>
</protein>
<dbReference type="EMBL" id="CAUYUJ010017749">
    <property type="protein sequence ID" value="CAK0877538.1"/>
    <property type="molecule type" value="Genomic_DNA"/>
</dbReference>
<evidence type="ECO:0008006" key="4">
    <source>
        <dbReference type="Google" id="ProtNLM"/>
    </source>
</evidence>
<evidence type="ECO:0000256" key="1">
    <source>
        <dbReference type="SAM" id="MobiDB-lite"/>
    </source>
</evidence>
<feature type="region of interest" description="Disordered" evidence="1">
    <location>
        <begin position="750"/>
        <end position="773"/>
    </location>
</feature>
<organism evidence="2 3">
    <name type="scientific">Prorocentrum cordatum</name>
    <dbReference type="NCBI Taxonomy" id="2364126"/>
    <lineage>
        <taxon>Eukaryota</taxon>
        <taxon>Sar</taxon>
        <taxon>Alveolata</taxon>
        <taxon>Dinophyceae</taxon>
        <taxon>Prorocentrales</taxon>
        <taxon>Prorocentraceae</taxon>
        <taxon>Prorocentrum</taxon>
    </lineage>
</organism>
<keyword evidence="3" id="KW-1185">Reference proteome</keyword>
<name>A0ABN9VWJ5_9DINO</name>
<reference evidence="2" key="1">
    <citation type="submission" date="2023-10" db="EMBL/GenBank/DDBJ databases">
        <authorList>
            <person name="Chen Y."/>
            <person name="Shah S."/>
            <person name="Dougan E. K."/>
            <person name="Thang M."/>
            <person name="Chan C."/>
        </authorList>
    </citation>
    <scope>NUCLEOTIDE SEQUENCE [LARGE SCALE GENOMIC DNA]</scope>
</reference>
<sequence>MDVRAMTSQQVWAETPDPRWRGLAAARQTRWLQEDVLDLRAELDRLRTPAGGRGAALAMAPAPGRPAQAPLPALLLLRWPRRARLAGPFGAWLRMALKDRRVERLRRLHKRIVADVQMRLCALVLHTWRAGRSRSIGSRRSSAQNAPSCRKTSSSFVTSSSVVLGKSRYTFDASNSTGERYSWSRAILTFSLRHWILKYLVRTRSVVAAAWCASITRPEGISLPFCLVLLVKAFHGCCTMEARAPAVAPNSLPRAMWFQSCACQSAKAISARVTGDADGVAQPAVAEHVGDQPPGRVVLLRHAVAAGGCSGRAAASCLRGVLVGEPRKRRRSGSHSAGVAARAIPPGALVPASAPSSSAAEREKETTAVASASSNTDGIRRARMHFVMALISGGSTSRQNASRRDSGILSGEARAEPSANTPGAQALTTLAAGCPSEVPKGFSLGLGDDAHEDASKHPGILQRPEDLLHGGILARGRALRCRRRRGGNGGLECAGAPLLHQLRREPSGGGLLHDARDKLSPPRGLQLAAGSDRGRQCLSQLPLRVGGEFRGDALELRVESFKLLGAQDSVPAQADERVESAPLQGDAILVRGRALHDREQALQDLPEDVFTKVPIERSKLRVRERSSTQHWNVGSASLVEGVPRYCSRQRLLSGSRSRSATSSSARRECTKSRLASCSNGGRGGESLPSQPSLPTTAADCARANWAIPERASACTAADGYLSRCISVGEQLGHLAVKRVAALELRQLAPGAEREGRAASPGPPRRRQQRGPQLRCAHGAPWRLAHCLVRAEEQQPGEAGLNEAAAAACAGPGAQHGAEQECRGDPGSGDPGAHSRLLSCSMGYGSGKATGFIDCKACGYKWNWANKTECFKCKAKLMPSIGAPPPLSGVWAENQKYSTGWSKFGRGWAKTAPWRKHGSYKFWNWEHKGEHDEAAQLADPLSTTSLIASLASYQCDGDETGPTIAAAMDTLRRKAQAEQAAKTTPAPPKPRTGAQLLGEANRALKDIDHHIGKQRHKLVDAQLYLDDQEEYMAKLERPRAETLQQQWGALAQASAESGIEVVKPEEKVGSGALKVNFEFDASLFEGLEECDVTPEEMQSILR</sequence>
<accession>A0ABN9VWJ5</accession>